<comment type="caution">
    <text evidence="2">The sequence shown here is derived from an EMBL/GenBank/DDBJ whole genome shotgun (WGS) entry which is preliminary data.</text>
</comment>
<feature type="compositionally biased region" description="Low complexity" evidence="1">
    <location>
        <begin position="130"/>
        <end position="149"/>
    </location>
</feature>
<feature type="region of interest" description="Disordered" evidence="1">
    <location>
        <begin position="99"/>
        <end position="193"/>
    </location>
</feature>
<proteinExistence type="predicted"/>
<feature type="compositionally biased region" description="Low complexity" evidence="1">
    <location>
        <begin position="159"/>
        <end position="172"/>
    </location>
</feature>
<keyword evidence="3" id="KW-1185">Reference proteome</keyword>
<protein>
    <submittedName>
        <fullName evidence="2">Uncharacterized protein</fullName>
    </submittedName>
</protein>
<evidence type="ECO:0000256" key="1">
    <source>
        <dbReference type="SAM" id="MobiDB-lite"/>
    </source>
</evidence>
<evidence type="ECO:0000313" key="2">
    <source>
        <dbReference type="EMBL" id="MDA0185407.1"/>
    </source>
</evidence>
<dbReference type="AlphaFoldDB" id="A0A9X3NHX0"/>
<dbReference type="EMBL" id="JAPDDP010000112">
    <property type="protein sequence ID" value="MDA0185407.1"/>
    <property type="molecule type" value="Genomic_DNA"/>
</dbReference>
<accession>A0A9X3NHX0</accession>
<gene>
    <name evidence="2" type="ORF">OJ997_34190</name>
</gene>
<name>A0A9X3NHX0_9ACTN</name>
<reference evidence="2" key="1">
    <citation type="submission" date="2022-10" db="EMBL/GenBank/DDBJ databases">
        <title>The WGS of Solirubrobacter phytolaccae KCTC 29190.</title>
        <authorList>
            <person name="Jiang Z."/>
        </authorList>
    </citation>
    <scope>NUCLEOTIDE SEQUENCE</scope>
    <source>
        <strain evidence="2">KCTC 29190</strain>
    </source>
</reference>
<feature type="non-terminal residue" evidence="2">
    <location>
        <position position="193"/>
    </location>
</feature>
<feature type="compositionally biased region" description="Pro residues" evidence="1">
    <location>
        <begin position="173"/>
        <end position="185"/>
    </location>
</feature>
<dbReference type="Proteomes" id="UP001147653">
    <property type="component" value="Unassembled WGS sequence"/>
</dbReference>
<evidence type="ECO:0000313" key="3">
    <source>
        <dbReference type="Proteomes" id="UP001147653"/>
    </source>
</evidence>
<organism evidence="2 3">
    <name type="scientific">Solirubrobacter phytolaccae</name>
    <dbReference type="NCBI Taxonomy" id="1404360"/>
    <lineage>
        <taxon>Bacteria</taxon>
        <taxon>Bacillati</taxon>
        <taxon>Actinomycetota</taxon>
        <taxon>Thermoleophilia</taxon>
        <taxon>Solirubrobacterales</taxon>
        <taxon>Solirubrobacteraceae</taxon>
        <taxon>Solirubrobacter</taxon>
    </lineage>
</organism>
<sequence length="193" mass="20318">MSLDELTFELERFDWHDGDRLEVRGRWFGVRGQRFMRPTLHVRAGGRRRRMIALLDHKPWAPDGEGAWIAAFSWRGPVEEITAARLEVSPDVVLELGEPGAHGLTLNPRPRPRRTAPKSTAFAPPPKPAPEAAAPLTAAPSVPGAAPESGSPPAPAPDSPASSSPPARASASPAPPAAAPGPDSPASPSAPAR</sequence>